<dbReference type="InterPro" id="IPR018306">
    <property type="entry name" value="Phage_T5_Orf172_DNA-bd"/>
</dbReference>
<dbReference type="Proteomes" id="UP000541154">
    <property type="component" value="Unassembled WGS sequence"/>
</dbReference>
<dbReference type="AlphaFoldDB" id="A0A8H6E953"/>
<keyword evidence="4" id="KW-1185">Reference proteome</keyword>
<dbReference type="SMART" id="SM00974">
    <property type="entry name" value="T5orf172"/>
    <property type="match status" value="1"/>
</dbReference>
<gene>
    <name evidence="3" type="ORF">ETB97_008525</name>
</gene>
<comment type="caution">
    <text evidence="3">The sequence shown here is derived from an EMBL/GenBank/DDBJ whole genome shotgun (WGS) entry which is preliminary data.</text>
</comment>
<proteinExistence type="predicted"/>
<dbReference type="PANTHER" id="PTHR28094:SF1">
    <property type="entry name" value="MEIOTICALLY UP-REGULATED GENE 113 PROTEIN"/>
    <property type="match status" value="1"/>
</dbReference>
<evidence type="ECO:0000313" key="3">
    <source>
        <dbReference type="EMBL" id="KAF5864119.1"/>
    </source>
</evidence>
<dbReference type="InterPro" id="IPR053006">
    <property type="entry name" value="Meiosis_regulatory"/>
</dbReference>
<evidence type="ECO:0000256" key="1">
    <source>
        <dbReference type="SAM" id="MobiDB-lite"/>
    </source>
</evidence>
<organism evidence="3 4">
    <name type="scientific">Petromyces alliaceus</name>
    <name type="common">Aspergillus alliaceus</name>
    <dbReference type="NCBI Taxonomy" id="209559"/>
    <lineage>
        <taxon>Eukaryota</taxon>
        <taxon>Fungi</taxon>
        <taxon>Dikarya</taxon>
        <taxon>Ascomycota</taxon>
        <taxon>Pezizomycotina</taxon>
        <taxon>Eurotiomycetes</taxon>
        <taxon>Eurotiomycetidae</taxon>
        <taxon>Eurotiales</taxon>
        <taxon>Aspergillaceae</taxon>
        <taxon>Aspergillus</taxon>
        <taxon>Aspergillus subgen. Circumdati</taxon>
    </lineage>
</organism>
<evidence type="ECO:0000313" key="4">
    <source>
        <dbReference type="Proteomes" id="UP000541154"/>
    </source>
</evidence>
<feature type="region of interest" description="Disordered" evidence="1">
    <location>
        <begin position="374"/>
        <end position="400"/>
    </location>
</feature>
<dbReference type="Pfam" id="PF10544">
    <property type="entry name" value="T5orf172"/>
    <property type="match status" value="1"/>
</dbReference>
<feature type="domain" description="Bacteriophage T5 Orf172 DNA-binding" evidence="2">
    <location>
        <begin position="241"/>
        <end position="328"/>
    </location>
</feature>
<feature type="region of interest" description="Disordered" evidence="1">
    <location>
        <begin position="172"/>
        <end position="209"/>
    </location>
</feature>
<sequence>MYISSCRNIFHYPEISGVWLLEAGNIGSLPRVAQTSKSPHPFITENSPERDPKIWYDRSHYSVLLTPLFCKMSVQQFVHFDLTALKALEVSRKCVAQVSEKGSIRRCKKPIGKDRFKAIVAFYEDHHGTSPSGLPLSKLAELCSCHNHRTVDCILDAVEQWTREIGDTDCLPSKALPDSNAPLTPQKTKDDRRRSSLSPDSFEANTQHDSREKVDAKIIELLNMPKKTDTEWHVVYIFSHVKIPNKFKVGHTTKMEDRLEVWAKCYPDLIVKGFTTCTDAKKVEKLVHAELDQRRQKHQCENCKSKPVSHGEWFEKSLSDICRIVKGWAKFVDNAYLENGHVKPEYKSPFTGFSHDDERWQDWIQEELRRNMIPSTPAPELAENTTKTTSSESLATESTTGTDCFESSEALSSPILPIPCSFPRVEENVSHLSSAAEKVLPPQPHASREEKVTALDIGKSIISMLSSISS</sequence>
<evidence type="ECO:0000259" key="2">
    <source>
        <dbReference type="SMART" id="SM00974"/>
    </source>
</evidence>
<feature type="compositionally biased region" description="Low complexity" evidence="1">
    <location>
        <begin position="385"/>
        <end position="400"/>
    </location>
</feature>
<dbReference type="PANTHER" id="PTHR28094">
    <property type="entry name" value="MEIOTICALLY UP-REGULATED GENE 113 PROTEIN"/>
    <property type="match status" value="1"/>
</dbReference>
<name>A0A8H6E953_PETAA</name>
<reference evidence="3 4" key="1">
    <citation type="submission" date="2019-04" db="EMBL/GenBank/DDBJ databases">
        <title>Aspergillus burnettii sp. nov., novel species from soil in southeast Queensland.</title>
        <authorList>
            <person name="Gilchrist C.L.M."/>
            <person name="Pitt J.I."/>
            <person name="Lange L."/>
            <person name="Lacey H.J."/>
            <person name="Vuong D."/>
            <person name="Midgley D.J."/>
            <person name="Greenfield P."/>
            <person name="Bradbury M."/>
            <person name="Lacey E."/>
            <person name="Busk P.K."/>
            <person name="Pilgaard B."/>
            <person name="Chooi Y.H."/>
            <person name="Piggott A.M."/>
        </authorList>
    </citation>
    <scope>NUCLEOTIDE SEQUENCE [LARGE SCALE GENOMIC DNA]</scope>
    <source>
        <strain evidence="3 4">FRR 5400</strain>
    </source>
</reference>
<dbReference type="EMBL" id="SPNV01000039">
    <property type="protein sequence ID" value="KAF5864119.1"/>
    <property type="molecule type" value="Genomic_DNA"/>
</dbReference>
<accession>A0A8H6E953</accession>
<protein>
    <recommendedName>
        <fullName evidence="2">Bacteriophage T5 Orf172 DNA-binding domain-containing protein</fullName>
    </recommendedName>
</protein>